<dbReference type="GO" id="GO:0005829">
    <property type="term" value="C:cytosol"/>
    <property type="evidence" value="ECO:0007669"/>
    <property type="project" value="TreeGrafter"/>
</dbReference>
<dbReference type="InterPro" id="IPR029062">
    <property type="entry name" value="Class_I_gatase-like"/>
</dbReference>
<reference evidence="1" key="2">
    <citation type="journal article" date="2021" name="PeerJ">
        <title>Extensive microbial diversity within the chicken gut microbiome revealed by metagenomics and culture.</title>
        <authorList>
            <person name="Gilroy R."/>
            <person name="Ravi A."/>
            <person name="Getino M."/>
            <person name="Pursley I."/>
            <person name="Horton D.L."/>
            <person name="Alikhan N.F."/>
            <person name="Baker D."/>
            <person name="Gharbi K."/>
            <person name="Hall N."/>
            <person name="Watson M."/>
            <person name="Adriaenssens E.M."/>
            <person name="Foster-Nyarko E."/>
            <person name="Jarju S."/>
            <person name="Secka A."/>
            <person name="Antonio M."/>
            <person name="Oren A."/>
            <person name="Chaudhuri R.R."/>
            <person name="La Ragione R."/>
            <person name="Hildebrand F."/>
            <person name="Pallen M.J."/>
        </authorList>
    </citation>
    <scope>NUCLEOTIDE SEQUENCE</scope>
    <source>
        <strain evidence="1">CHK184-20233</strain>
    </source>
</reference>
<proteinExistence type="predicted"/>
<evidence type="ECO:0000313" key="2">
    <source>
        <dbReference type="Proteomes" id="UP000824232"/>
    </source>
</evidence>
<dbReference type="InterPro" id="IPR044668">
    <property type="entry name" value="PuuD-like"/>
</dbReference>
<sequence>MVKIKPIIGIVGRLYSGDANIICVEEVRLAVTKFGGIPLLILPVDKDEMSCKNLYSEEEIKDLENVLNLCDGFILPGGDTWYQLDEVVIDYAIRCDKPLFAICLGMQALSKVLSGDERIGYDNTIKNNISINHLKPNKNYVHSVIIDKNSKLYSIIGEKEIWVNSRHSYHVPEFDNTLVCARSSDGLIEGVELKDKNFILGVQWHPESNLDDEYSKRLFKAFFDKL</sequence>
<reference evidence="1" key="1">
    <citation type="submission" date="2020-10" db="EMBL/GenBank/DDBJ databases">
        <authorList>
            <person name="Gilroy R."/>
        </authorList>
    </citation>
    <scope>NUCLEOTIDE SEQUENCE</scope>
    <source>
        <strain evidence="1">CHK184-20233</strain>
    </source>
</reference>
<dbReference type="PROSITE" id="PS51273">
    <property type="entry name" value="GATASE_TYPE_1"/>
    <property type="match status" value="1"/>
</dbReference>
<dbReference type="InterPro" id="IPR011697">
    <property type="entry name" value="Peptidase_C26"/>
</dbReference>
<gene>
    <name evidence="1" type="ORF">IAB38_05350</name>
</gene>
<accession>A0A9D1DUN1</accession>
<dbReference type="Gene3D" id="3.40.50.880">
    <property type="match status" value="1"/>
</dbReference>
<organism evidence="1 2">
    <name type="scientific">Candidatus Onthousia excrementipullorum</name>
    <dbReference type="NCBI Taxonomy" id="2840884"/>
    <lineage>
        <taxon>Bacteria</taxon>
        <taxon>Bacillati</taxon>
        <taxon>Bacillota</taxon>
        <taxon>Bacilli</taxon>
        <taxon>Candidatus Onthousia</taxon>
    </lineage>
</organism>
<dbReference type="GO" id="GO:0016811">
    <property type="term" value="F:hydrolase activity, acting on carbon-nitrogen (but not peptide) bonds, in linear amides"/>
    <property type="evidence" value="ECO:0007669"/>
    <property type="project" value="InterPro"/>
</dbReference>
<evidence type="ECO:0000313" key="1">
    <source>
        <dbReference type="EMBL" id="HIR59459.1"/>
    </source>
</evidence>
<dbReference type="Proteomes" id="UP000824232">
    <property type="component" value="Unassembled WGS sequence"/>
</dbReference>
<protein>
    <submittedName>
        <fullName evidence="1">Gamma-glutamyl-gamma-aminobutyrate hydrolase family protein</fullName>
    </submittedName>
</protein>
<dbReference type="Pfam" id="PF07722">
    <property type="entry name" value="Peptidase_C26"/>
    <property type="match status" value="1"/>
</dbReference>
<dbReference type="SUPFAM" id="SSF52317">
    <property type="entry name" value="Class I glutamine amidotransferase-like"/>
    <property type="match status" value="1"/>
</dbReference>
<keyword evidence="1" id="KW-0378">Hydrolase</keyword>
<dbReference type="EMBL" id="DVHC01000055">
    <property type="protein sequence ID" value="HIR59459.1"/>
    <property type="molecule type" value="Genomic_DNA"/>
</dbReference>
<dbReference type="PANTHER" id="PTHR43235:SF1">
    <property type="entry name" value="GLUTAMINE AMIDOTRANSFERASE PB2B2.05-RELATED"/>
    <property type="match status" value="1"/>
</dbReference>
<dbReference type="AlphaFoldDB" id="A0A9D1DUN1"/>
<name>A0A9D1DUN1_9FIRM</name>
<comment type="caution">
    <text evidence="1">The sequence shown here is derived from an EMBL/GenBank/DDBJ whole genome shotgun (WGS) entry which is preliminary data.</text>
</comment>
<dbReference type="PANTHER" id="PTHR43235">
    <property type="entry name" value="GLUTAMINE AMIDOTRANSFERASE PB2B2.05-RELATED"/>
    <property type="match status" value="1"/>
</dbReference>